<dbReference type="Pfam" id="PF00497">
    <property type="entry name" value="SBP_bac_3"/>
    <property type="match status" value="1"/>
</dbReference>
<dbReference type="InterPro" id="IPR018313">
    <property type="entry name" value="SBP_3_CS"/>
</dbReference>
<dbReference type="PROSITE" id="PS01039">
    <property type="entry name" value="SBP_BACTERIAL_3"/>
    <property type="match status" value="1"/>
</dbReference>
<protein>
    <submittedName>
        <fullName evidence="7">Putative glutamine transport system substrate-binding protein</fullName>
        <ecNumber evidence="7">4.2.1.91</ecNumber>
    </submittedName>
</protein>
<evidence type="ECO:0000259" key="6">
    <source>
        <dbReference type="SMART" id="SM00062"/>
    </source>
</evidence>
<feature type="domain" description="Solute-binding protein family 3/N-terminal" evidence="6">
    <location>
        <begin position="59"/>
        <end position="277"/>
    </location>
</feature>
<evidence type="ECO:0000313" key="7">
    <source>
        <dbReference type="EMBL" id="CCI83141.1"/>
    </source>
</evidence>
<reference evidence="7 10" key="1">
    <citation type="journal article" date="2012" name="J. Bacteriol.">
        <title>Draft Genome Sequence of Turicella otitidis ATCC 51513, Isolated from Middle Ear Fluid from a Child with Otitis Media.</title>
        <authorList>
            <person name="Brinkrolf K."/>
            <person name="Schneider J."/>
            <person name="Knecht M."/>
            <person name="Ruckert C."/>
            <person name="Tauch A."/>
        </authorList>
    </citation>
    <scope>NUCLEOTIDE SEQUENCE [LARGE SCALE GENOMIC DNA]</scope>
    <source>
        <strain evidence="7 10">ATCC 51513</strain>
    </source>
</reference>
<dbReference type="GO" id="GO:0030313">
    <property type="term" value="C:cell envelope"/>
    <property type="evidence" value="ECO:0007669"/>
    <property type="project" value="UniProtKB-SubCell"/>
</dbReference>
<dbReference type="Proteomes" id="UP000011016">
    <property type="component" value="Unassembled WGS sequence"/>
</dbReference>
<reference evidence="8 9" key="2">
    <citation type="submission" date="2012-08" db="EMBL/GenBank/DDBJ databases">
        <title>The Genome Sequence of Turicella otitidis ATCC 51513.</title>
        <authorList>
            <consortium name="The Broad Institute Genome Sequencing Platform"/>
            <person name="Earl A."/>
            <person name="Ward D."/>
            <person name="Feldgarden M."/>
            <person name="Gevers D."/>
            <person name="Huys G."/>
            <person name="Walker B."/>
            <person name="Young S.K."/>
            <person name="Zeng Q."/>
            <person name="Gargeya S."/>
            <person name="Fitzgerald M."/>
            <person name="Haas B."/>
            <person name="Abouelleil A."/>
            <person name="Alvarado L."/>
            <person name="Arachchi H.M."/>
            <person name="Berlin A.M."/>
            <person name="Chapman S.B."/>
            <person name="Goldberg J."/>
            <person name="Griggs A."/>
            <person name="Gujja S."/>
            <person name="Hansen M."/>
            <person name="Howarth C."/>
            <person name="Imamovic A."/>
            <person name="Larimer J."/>
            <person name="McCowen C."/>
            <person name="Montmayeur A."/>
            <person name="Murphy C."/>
            <person name="Neiman D."/>
            <person name="Pearson M."/>
            <person name="Priest M."/>
            <person name="Roberts A."/>
            <person name="Saif S."/>
            <person name="Shea T."/>
            <person name="Sisk P."/>
            <person name="Sykes S."/>
            <person name="Wortman J."/>
            <person name="Nusbaum C."/>
            <person name="Birren B."/>
        </authorList>
    </citation>
    <scope>NUCLEOTIDE SEQUENCE [LARGE SCALE GENOMIC DNA]</scope>
    <source>
        <strain evidence="8 9">ATCC 51513</strain>
    </source>
</reference>
<name>I7JVN7_9CORY</name>
<sequence length="298" mass="32228">MIPATPHRRLAPAAAAATALAAALTLGACSSPDDVEAEGAATEETVGARTPEEIKEDGTIKIGSFSDKSPFGYVDENGEFAGYDIEFGERIAEELGVELEWVPVAAQSRVEFLESGKVDIILANFTVTDERKEKVDFAGPYMTVSFGAVSPADAPVEEDDLDDASIVIVKGTTQDAWIEENQPDWDVTKYEQYNEVTSALRDGRGDVWITDNTEALAFTADTDEFVTSIPNFGEESAIAPAVAKGNDALRDWLDELLLKLGEEEFFHEAFEKTLAPVYGDVVEPEDLVVEGGQSSDVY</sequence>
<dbReference type="RefSeq" id="WP_004599982.1">
    <property type="nucleotide sequence ID" value="NZ_HF541865.1"/>
</dbReference>
<evidence type="ECO:0000313" key="8">
    <source>
        <dbReference type="EMBL" id="EJZ82981.1"/>
    </source>
</evidence>
<dbReference type="EMBL" id="CAJZ01000053">
    <property type="protein sequence ID" value="CCI83141.1"/>
    <property type="molecule type" value="Genomic_DNA"/>
</dbReference>
<comment type="similarity">
    <text evidence="2 4">Belongs to the bacterial solute-binding protein 3 family.</text>
</comment>
<gene>
    <name evidence="7" type="primary">glnH</name>
    <name evidence="7" type="ORF">BN46_0393</name>
    <name evidence="8" type="ORF">HMPREF9719_00092</name>
</gene>
<dbReference type="EMBL" id="AHAE01000005">
    <property type="protein sequence ID" value="EJZ82981.1"/>
    <property type="molecule type" value="Genomic_DNA"/>
</dbReference>
<dbReference type="GO" id="GO:0047769">
    <property type="term" value="F:arogenate dehydratase activity"/>
    <property type="evidence" value="ECO:0007669"/>
    <property type="project" value="UniProtKB-EC"/>
</dbReference>
<proteinExistence type="inferred from homology"/>
<dbReference type="PANTHER" id="PTHR35936:SF17">
    <property type="entry name" value="ARGININE-BINDING EXTRACELLULAR PROTEIN ARTP"/>
    <property type="match status" value="1"/>
</dbReference>
<keyword evidence="3 5" id="KW-0732">Signal</keyword>
<dbReference type="SUPFAM" id="SSF53850">
    <property type="entry name" value="Periplasmic binding protein-like II"/>
    <property type="match status" value="1"/>
</dbReference>
<dbReference type="eggNOG" id="COG0834">
    <property type="taxonomic scope" value="Bacteria"/>
</dbReference>
<comment type="caution">
    <text evidence="7">The sequence shown here is derived from an EMBL/GenBank/DDBJ whole genome shotgun (WGS) entry which is preliminary data.</text>
</comment>
<dbReference type="HOGENOM" id="CLU_019602_18_4_11"/>
<evidence type="ECO:0000256" key="5">
    <source>
        <dbReference type="SAM" id="SignalP"/>
    </source>
</evidence>
<dbReference type="Gene3D" id="3.40.190.10">
    <property type="entry name" value="Periplasmic binding protein-like II"/>
    <property type="match status" value="2"/>
</dbReference>
<organism evidence="7 10">
    <name type="scientific">Corynebacterium otitidis ATCC 51513</name>
    <dbReference type="NCBI Taxonomy" id="883169"/>
    <lineage>
        <taxon>Bacteria</taxon>
        <taxon>Bacillati</taxon>
        <taxon>Actinomycetota</taxon>
        <taxon>Actinomycetes</taxon>
        <taxon>Mycobacteriales</taxon>
        <taxon>Corynebacteriaceae</taxon>
        <taxon>Corynebacterium</taxon>
    </lineage>
</organism>
<keyword evidence="7" id="KW-0456">Lyase</keyword>
<dbReference type="AlphaFoldDB" id="I7JVN7"/>
<accession>I7JVN7</accession>
<dbReference type="SMART" id="SM00062">
    <property type="entry name" value="PBPb"/>
    <property type="match status" value="1"/>
</dbReference>
<evidence type="ECO:0000256" key="4">
    <source>
        <dbReference type="RuleBase" id="RU003744"/>
    </source>
</evidence>
<dbReference type="InterPro" id="IPR001638">
    <property type="entry name" value="Solute-binding_3/MltF_N"/>
</dbReference>
<dbReference type="EC" id="4.2.1.91" evidence="7"/>
<evidence type="ECO:0000313" key="9">
    <source>
        <dbReference type="Proteomes" id="UP000006078"/>
    </source>
</evidence>
<feature type="signal peptide" evidence="5">
    <location>
        <begin position="1"/>
        <end position="28"/>
    </location>
</feature>
<comment type="subcellular location">
    <subcellularLocation>
        <location evidence="1">Cell envelope</location>
    </subcellularLocation>
</comment>
<evidence type="ECO:0000256" key="2">
    <source>
        <dbReference type="ARBA" id="ARBA00010333"/>
    </source>
</evidence>
<evidence type="ECO:0000256" key="1">
    <source>
        <dbReference type="ARBA" id="ARBA00004196"/>
    </source>
</evidence>
<dbReference type="OrthoDB" id="8454826at2"/>
<evidence type="ECO:0000256" key="3">
    <source>
        <dbReference type="ARBA" id="ARBA00022729"/>
    </source>
</evidence>
<keyword evidence="9" id="KW-1185">Reference proteome</keyword>
<feature type="chain" id="PRO_5038329509" evidence="5">
    <location>
        <begin position="29"/>
        <end position="298"/>
    </location>
</feature>
<dbReference type="PANTHER" id="PTHR35936">
    <property type="entry name" value="MEMBRANE-BOUND LYTIC MUREIN TRANSGLYCOSYLASE F"/>
    <property type="match status" value="1"/>
</dbReference>
<dbReference type="PATRIC" id="fig|883169.3.peg.87"/>
<evidence type="ECO:0000313" key="10">
    <source>
        <dbReference type="Proteomes" id="UP000011016"/>
    </source>
</evidence>
<dbReference type="Proteomes" id="UP000006078">
    <property type="component" value="Unassembled WGS sequence"/>
</dbReference>
<dbReference type="STRING" id="29321.AAV33_06630"/>